<dbReference type="AlphaFoldDB" id="A0A8J6NEX9"/>
<feature type="domain" description="HTH cro/C1-type" evidence="2">
    <location>
        <begin position="35"/>
        <end position="89"/>
    </location>
</feature>
<keyword evidence="1" id="KW-0238">DNA-binding</keyword>
<evidence type="ECO:0000256" key="1">
    <source>
        <dbReference type="ARBA" id="ARBA00023125"/>
    </source>
</evidence>
<reference evidence="3 4" key="1">
    <citation type="submission" date="2020-08" db="EMBL/GenBank/DDBJ databases">
        <title>Bridging the membrane lipid divide: bacteria of the FCB group superphylum have the potential to synthesize archaeal ether lipids.</title>
        <authorList>
            <person name="Villanueva L."/>
            <person name="Von Meijenfeldt F.A.B."/>
            <person name="Westbye A.B."/>
            <person name="Yadav S."/>
            <person name="Hopmans E.C."/>
            <person name="Dutilh B.E."/>
            <person name="Sinninghe Damste J.S."/>
        </authorList>
    </citation>
    <scope>NUCLEOTIDE SEQUENCE [LARGE SCALE GENOMIC DNA]</scope>
    <source>
        <strain evidence="3">NIOZ-UU36</strain>
    </source>
</reference>
<gene>
    <name evidence="3" type="ORF">H8E29_02460</name>
</gene>
<name>A0A8J6NEX9_9CHLR</name>
<dbReference type="PANTHER" id="PTHR46797">
    <property type="entry name" value="HTH-TYPE TRANSCRIPTIONAL REGULATOR"/>
    <property type="match status" value="1"/>
</dbReference>
<dbReference type="GO" id="GO:0003700">
    <property type="term" value="F:DNA-binding transcription factor activity"/>
    <property type="evidence" value="ECO:0007669"/>
    <property type="project" value="TreeGrafter"/>
</dbReference>
<dbReference type="InterPro" id="IPR001387">
    <property type="entry name" value="Cro/C1-type_HTH"/>
</dbReference>
<dbReference type="Gene3D" id="1.10.260.40">
    <property type="entry name" value="lambda repressor-like DNA-binding domains"/>
    <property type="match status" value="1"/>
</dbReference>
<protein>
    <submittedName>
        <fullName evidence="3">Helix-turn-helix transcriptional regulator</fullName>
    </submittedName>
</protein>
<dbReference type="Pfam" id="PF01381">
    <property type="entry name" value="HTH_3"/>
    <property type="match status" value="1"/>
</dbReference>
<dbReference type="Proteomes" id="UP000614469">
    <property type="component" value="Unassembled WGS sequence"/>
</dbReference>
<accession>A0A8J6NEX9</accession>
<dbReference type="CDD" id="cd00093">
    <property type="entry name" value="HTH_XRE"/>
    <property type="match status" value="1"/>
</dbReference>
<dbReference type="SMART" id="SM00530">
    <property type="entry name" value="HTH_XRE"/>
    <property type="match status" value="1"/>
</dbReference>
<evidence type="ECO:0000259" key="2">
    <source>
        <dbReference type="PROSITE" id="PS50943"/>
    </source>
</evidence>
<dbReference type="PANTHER" id="PTHR46797:SF1">
    <property type="entry name" value="METHYLPHOSPHONATE SYNTHASE"/>
    <property type="match status" value="1"/>
</dbReference>
<dbReference type="PROSITE" id="PS50943">
    <property type="entry name" value="HTH_CROC1"/>
    <property type="match status" value="1"/>
</dbReference>
<dbReference type="GO" id="GO:0003677">
    <property type="term" value="F:DNA binding"/>
    <property type="evidence" value="ECO:0007669"/>
    <property type="project" value="UniProtKB-KW"/>
</dbReference>
<dbReference type="InterPro" id="IPR010982">
    <property type="entry name" value="Lambda_DNA-bd_dom_sf"/>
</dbReference>
<evidence type="ECO:0000313" key="4">
    <source>
        <dbReference type="Proteomes" id="UP000614469"/>
    </source>
</evidence>
<dbReference type="InterPro" id="IPR050807">
    <property type="entry name" value="TransReg_Diox_bact_type"/>
</dbReference>
<organism evidence="3 4">
    <name type="scientific">Candidatus Desulfolinea nitratireducens</name>
    <dbReference type="NCBI Taxonomy" id="2841698"/>
    <lineage>
        <taxon>Bacteria</taxon>
        <taxon>Bacillati</taxon>
        <taxon>Chloroflexota</taxon>
        <taxon>Anaerolineae</taxon>
        <taxon>Anaerolineales</taxon>
        <taxon>Anaerolineales incertae sedis</taxon>
        <taxon>Candidatus Desulfolinea</taxon>
    </lineage>
</organism>
<sequence length="96" mass="10798">MVPISKTTFQDWQEKQNQDPDFVAESLELETGYQITRLRILQGLTQEELAEKVGTRQPSIARLESGRSLPSLSFLEKIADALDAKIEIKVIPKAIS</sequence>
<dbReference type="GO" id="GO:0005829">
    <property type="term" value="C:cytosol"/>
    <property type="evidence" value="ECO:0007669"/>
    <property type="project" value="TreeGrafter"/>
</dbReference>
<dbReference type="EMBL" id="JACNJN010000047">
    <property type="protein sequence ID" value="MBC8334103.1"/>
    <property type="molecule type" value="Genomic_DNA"/>
</dbReference>
<comment type="caution">
    <text evidence="3">The sequence shown here is derived from an EMBL/GenBank/DDBJ whole genome shotgun (WGS) entry which is preliminary data.</text>
</comment>
<evidence type="ECO:0000313" key="3">
    <source>
        <dbReference type="EMBL" id="MBC8334103.1"/>
    </source>
</evidence>
<proteinExistence type="predicted"/>
<dbReference type="SUPFAM" id="SSF47413">
    <property type="entry name" value="lambda repressor-like DNA-binding domains"/>
    <property type="match status" value="1"/>
</dbReference>